<evidence type="ECO:0000256" key="1">
    <source>
        <dbReference type="ARBA" id="ARBA00004613"/>
    </source>
</evidence>
<evidence type="ECO:0000256" key="7">
    <source>
        <dbReference type="PROSITE-ProRule" id="PRU01240"/>
    </source>
</evidence>
<dbReference type="InterPro" id="IPR022398">
    <property type="entry name" value="Peptidase_S8_His-AS"/>
</dbReference>
<dbReference type="Pfam" id="PF04122">
    <property type="entry name" value="CW_binding_2"/>
    <property type="match status" value="3"/>
</dbReference>
<keyword evidence="5 7" id="KW-0378">Hydrolase</keyword>
<evidence type="ECO:0000256" key="2">
    <source>
        <dbReference type="ARBA" id="ARBA00011073"/>
    </source>
</evidence>
<evidence type="ECO:0000259" key="9">
    <source>
        <dbReference type="Pfam" id="PF00082"/>
    </source>
</evidence>
<accession>A0ABT8NCB4</accession>
<dbReference type="EMBL" id="JAUJWU010000002">
    <property type="protein sequence ID" value="MDN7245546.1"/>
    <property type="molecule type" value="Genomic_DNA"/>
</dbReference>
<dbReference type="PANTHER" id="PTHR43806:SF11">
    <property type="entry name" value="CEREVISIN-RELATED"/>
    <property type="match status" value="1"/>
</dbReference>
<organism evidence="10 11">
    <name type="scientific">Planococcus shenhongbingii</name>
    <dbReference type="NCBI Taxonomy" id="3058398"/>
    <lineage>
        <taxon>Bacteria</taxon>
        <taxon>Bacillati</taxon>
        <taxon>Bacillota</taxon>
        <taxon>Bacilli</taxon>
        <taxon>Bacillales</taxon>
        <taxon>Caryophanaceae</taxon>
        <taxon>Planococcus</taxon>
    </lineage>
</organism>
<dbReference type="Proteomes" id="UP001172142">
    <property type="component" value="Unassembled WGS sequence"/>
</dbReference>
<evidence type="ECO:0000256" key="8">
    <source>
        <dbReference type="SAM" id="SignalP"/>
    </source>
</evidence>
<dbReference type="PRINTS" id="PR00723">
    <property type="entry name" value="SUBTILISIN"/>
</dbReference>
<dbReference type="Pfam" id="PF00082">
    <property type="entry name" value="Peptidase_S8"/>
    <property type="match status" value="1"/>
</dbReference>
<keyword evidence="3" id="KW-0964">Secreted</keyword>
<feature type="active site" description="Charge relay system" evidence="7">
    <location>
        <position position="475"/>
    </location>
</feature>
<keyword evidence="11" id="KW-1185">Reference proteome</keyword>
<protein>
    <submittedName>
        <fullName evidence="10">S8 family serine peptidase</fullName>
    </submittedName>
</protein>
<sequence>MDRAFKIMISFMMALSIFGILPAVNTVDAEDVLEAAVLEEETEVADTFSADATERWYKIDVQPDQIEQHSHFEISLQSNKELTFSVYSSAERAASDQTFDFYRNYSFKDKAASVQFPISWEGPYYVKISSYSEEPADETQEKTDIDYTLSFKGKKMKASQIISNEQCPAELVLDGKNVTEKDLLDNLRAIRSEVLSQTESGKELTKLYYKVAPFIGYQAITNASVKESLSRNLKQLEGLVGKIAKDGFYSSAVITAAEQKAIIELYELSLKTAPEKLRSEIKQAGDAIGIYSLANRSVLSVMVKTNFVKQETNSNRVIVKLKEGTSLTKAETSSIGIHSVSEFETSSPKFDQFQVMDLTAGMSASKVNQTVQVLESMPEVEFIEPVQEYTLQSTDIYKTEQWSLSNAGEGFGIKGADIRYKPMLDLIQKKEMTETVTAVLDTGVDYTLADLQHQMVDTGYDFINDDRDAFDDEGHGTHVAGIIAAESGNDYSMTGINQFTKILPVKVLDEGGSGDTEKIAYGIIYAADQGADIINMSLGGGYSRMIEYALKYAHDRGVTIIVSSGNEGSEEVAYPASSKYTISVGATNRLDLVSDYSNYGKALDLVAPGTDIPSLVPNGNMTLMTGTSMAAPHVTGVAGLLKSLNPSLSPEQIRTIVTASADDVAFTEEDRPDYLLEDPYLDEEYPYAPDELAPGFDLVSGWGRLNAEGSIHALSDKWNSASRISGASRYETAVNVSKKGWLSSEKVVLAAGGDFPDALSAAPLAAYYDAPLLLTKTAALPAAVKDELMRLKAKEVILIGGNSAISPLVEKELVNLGIAQSKIKRISGTNRYATSANIAKAMTGTTEAVIANGANFADALSMASIAGNKKMPILLTKSNALPSEVKAHLSSKAYKKTYIIGGKGAISDATAKGIRNSVRIAGSSRYETNSAVIEYFKGSLDSRKMYLSNGTNFPDALAGSVMAARQKAPLILTSPKALNPATVKTVQTQLESANEIYILGGEGAMPTSSIKQLFE</sequence>
<dbReference type="RefSeq" id="WP_301856174.1">
    <property type="nucleotide sequence ID" value="NZ_JAUJWU010000002.1"/>
</dbReference>
<comment type="similarity">
    <text evidence="2 7">Belongs to the peptidase S8 family.</text>
</comment>
<dbReference type="InterPro" id="IPR007253">
    <property type="entry name" value="Cell_wall-bd_2"/>
</dbReference>
<evidence type="ECO:0000313" key="11">
    <source>
        <dbReference type="Proteomes" id="UP001172142"/>
    </source>
</evidence>
<evidence type="ECO:0000313" key="10">
    <source>
        <dbReference type="EMBL" id="MDN7245546.1"/>
    </source>
</evidence>
<gene>
    <name evidence="10" type="ORF">QWY13_08530</name>
</gene>
<dbReference type="InterPro" id="IPR036852">
    <property type="entry name" value="Peptidase_S8/S53_dom_sf"/>
</dbReference>
<feature type="active site" description="Charge relay system" evidence="7">
    <location>
        <position position="628"/>
    </location>
</feature>
<comment type="caution">
    <text evidence="10">The sequence shown here is derived from an EMBL/GenBank/DDBJ whole genome shotgun (WGS) entry which is preliminary data.</text>
</comment>
<dbReference type="InterPro" id="IPR000209">
    <property type="entry name" value="Peptidase_S8/S53_dom"/>
</dbReference>
<dbReference type="InterPro" id="IPR034084">
    <property type="entry name" value="Thermitase-like_dom"/>
</dbReference>
<keyword evidence="6 7" id="KW-0720">Serine protease</keyword>
<feature type="domain" description="Peptidase S8/S53" evidence="9">
    <location>
        <begin position="435"/>
        <end position="668"/>
    </location>
</feature>
<evidence type="ECO:0000256" key="5">
    <source>
        <dbReference type="ARBA" id="ARBA00022801"/>
    </source>
</evidence>
<dbReference type="InterPro" id="IPR023828">
    <property type="entry name" value="Peptidase_S8_Ser-AS"/>
</dbReference>
<dbReference type="SUPFAM" id="SSF52743">
    <property type="entry name" value="Subtilisin-like"/>
    <property type="match status" value="1"/>
</dbReference>
<dbReference type="PROSITE" id="PS00137">
    <property type="entry name" value="SUBTILASE_HIS"/>
    <property type="match status" value="1"/>
</dbReference>
<dbReference type="PROSITE" id="PS00138">
    <property type="entry name" value="SUBTILASE_SER"/>
    <property type="match status" value="1"/>
</dbReference>
<feature type="signal peptide" evidence="8">
    <location>
        <begin position="1"/>
        <end position="29"/>
    </location>
</feature>
<feature type="chain" id="PRO_5045571032" evidence="8">
    <location>
        <begin position="30"/>
        <end position="1015"/>
    </location>
</feature>
<feature type="active site" description="Charge relay system" evidence="7">
    <location>
        <position position="441"/>
    </location>
</feature>
<proteinExistence type="inferred from homology"/>
<dbReference type="Gene3D" id="3.40.50.200">
    <property type="entry name" value="Peptidase S8/S53 domain"/>
    <property type="match status" value="1"/>
</dbReference>
<dbReference type="InterPro" id="IPR050131">
    <property type="entry name" value="Peptidase_S8_subtilisin-like"/>
</dbReference>
<evidence type="ECO:0000256" key="3">
    <source>
        <dbReference type="ARBA" id="ARBA00022525"/>
    </source>
</evidence>
<reference evidence="10 11" key="1">
    <citation type="submission" date="2023-07" db="EMBL/GenBank/DDBJ databases">
        <title>Novel species in genus Planococcus.</title>
        <authorList>
            <person name="Ning S."/>
        </authorList>
    </citation>
    <scope>NUCLEOTIDE SEQUENCE [LARGE SCALE GENOMIC DNA]</scope>
    <source>
        <strain evidence="10 11">N017</strain>
    </source>
</reference>
<comment type="subcellular location">
    <subcellularLocation>
        <location evidence="1">Secreted</location>
    </subcellularLocation>
</comment>
<dbReference type="CDD" id="cd07484">
    <property type="entry name" value="Peptidases_S8_Thermitase_like"/>
    <property type="match status" value="1"/>
</dbReference>
<dbReference type="PROSITE" id="PS51892">
    <property type="entry name" value="SUBTILASE"/>
    <property type="match status" value="1"/>
</dbReference>
<dbReference type="InterPro" id="IPR015500">
    <property type="entry name" value="Peptidase_S8_subtilisin-rel"/>
</dbReference>
<keyword evidence="8" id="KW-0732">Signal</keyword>
<evidence type="ECO:0000256" key="6">
    <source>
        <dbReference type="ARBA" id="ARBA00022825"/>
    </source>
</evidence>
<evidence type="ECO:0000256" key="4">
    <source>
        <dbReference type="ARBA" id="ARBA00022670"/>
    </source>
</evidence>
<name>A0ABT8NCB4_9BACL</name>
<dbReference type="Gene3D" id="3.40.50.12090">
    <property type="match status" value="3"/>
</dbReference>
<dbReference type="PANTHER" id="PTHR43806">
    <property type="entry name" value="PEPTIDASE S8"/>
    <property type="match status" value="1"/>
</dbReference>
<keyword evidence="4 7" id="KW-0645">Protease</keyword>